<dbReference type="NCBIfam" id="NF005559">
    <property type="entry name" value="PRK07231.1"/>
    <property type="match status" value="1"/>
</dbReference>
<dbReference type="SUPFAM" id="SSF51735">
    <property type="entry name" value="NAD(P)-binding Rossmann-fold domains"/>
    <property type="match status" value="1"/>
</dbReference>
<feature type="domain" description="Ketoreductase" evidence="2">
    <location>
        <begin position="18"/>
        <end position="203"/>
    </location>
</feature>
<sequence length="281" mass="29819">MTMNNNDLQKSWLNLDSKVCVLTGAAGGIGSAIAGALVRQNAHVVLLDRDEQKCRELAAELAQNSEADVSVLHCDIADPVSVQHAAEQVQALHGRCDVLINNASVLQAGALETLSLEHWNQVLSVNLTGYLLCAQAFGRLMLARQSGSIVHIASIAAHYPQTFSGAYSAAKAGVAMLSRQIAAEWGPRGIRSNAICPGLIRTPLSAAFYADPKVEQQRKAMTANQRIGEPQDIADAVLFLASPRAGYVNAAELTVDGGLESMLMALIPRPGFESPMASHQA</sequence>
<dbReference type="Pfam" id="PF13561">
    <property type="entry name" value="adh_short_C2"/>
    <property type="match status" value="1"/>
</dbReference>
<protein>
    <submittedName>
        <fullName evidence="3">SDR family oxidoreductase</fullName>
    </submittedName>
</protein>
<organism evidence="3 4">
    <name type="scientific">Pseudomonas extremaustralis</name>
    <dbReference type="NCBI Taxonomy" id="359110"/>
    <lineage>
        <taxon>Bacteria</taxon>
        <taxon>Pseudomonadati</taxon>
        <taxon>Pseudomonadota</taxon>
        <taxon>Gammaproteobacteria</taxon>
        <taxon>Pseudomonadales</taxon>
        <taxon>Pseudomonadaceae</taxon>
        <taxon>Pseudomonas</taxon>
    </lineage>
</organism>
<dbReference type="OrthoDB" id="8653364at2"/>
<dbReference type="InterPro" id="IPR036291">
    <property type="entry name" value="NAD(P)-bd_dom_sf"/>
</dbReference>
<dbReference type="EMBL" id="VFET01000004">
    <property type="protein sequence ID" value="TWS06160.1"/>
    <property type="molecule type" value="Genomic_DNA"/>
</dbReference>
<dbReference type="GO" id="GO:0016616">
    <property type="term" value="F:oxidoreductase activity, acting on the CH-OH group of donors, NAD or NADP as acceptor"/>
    <property type="evidence" value="ECO:0007669"/>
    <property type="project" value="TreeGrafter"/>
</dbReference>
<evidence type="ECO:0000256" key="1">
    <source>
        <dbReference type="ARBA" id="ARBA00006484"/>
    </source>
</evidence>
<dbReference type="Gene3D" id="3.40.50.720">
    <property type="entry name" value="NAD(P)-binding Rossmann-like Domain"/>
    <property type="match status" value="1"/>
</dbReference>
<gene>
    <name evidence="3" type="ORF">FIV36_07160</name>
</gene>
<dbReference type="PRINTS" id="PR00080">
    <property type="entry name" value="SDRFAMILY"/>
</dbReference>
<dbReference type="PANTHER" id="PTHR42760:SF123">
    <property type="entry name" value="OXIDOREDUCTASE"/>
    <property type="match status" value="1"/>
</dbReference>
<evidence type="ECO:0000259" key="2">
    <source>
        <dbReference type="SMART" id="SM00822"/>
    </source>
</evidence>
<evidence type="ECO:0000313" key="3">
    <source>
        <dbReference type="EMBL" id="TWS06160.1"/>
    </source>
</evidence>
<dbReference type="InterPro" id="IPR002347">
    <property type="entry name" value="SDR_fam"/>
</dbReference>
<name>A0A5C5QL14_9PSED</name>
<dbReference type="PROSITE" id="PS00061">
    <property type="entry name" value="ADH_SHORT"/>
    <property type="match status" value="1"/>
</dbReference>
<dbReference type="InterPro" id="IPR020904">
    <property type="entry name" value="Sc_DH/Rdtase_CS"/>
</dbReference>
<accession>A0A5C5QL14</accession>
<dbReference type="SMART" id="SM00822">
    <property type="entry name" value="PKS_KR"/>
    <property type="match status" value="1"/>
</dbReference>
<dbReference type="AlphaFoldDB" id="A0A5C5QL14"/>
<dbReference type="PANTHER" id="PTHR42760">
    <property type="entry name" value="SHORT-CHAIN DEHYDROGENASES/REDUCTASES FAMILY MEMBER"/>
    <property type="match status" value="1"/>
</dbReference>
<proteinExistence type="inferred from homology"/>
<dbReference type="Proteomes" id="UP000317951">
    <property type="component" value="Unassembled WGS sequence"/>
</dbReference>
<dbReference type="CDD" id="cd05233">
    <property type="entry name" value="SDR_c"/>
    <property type="match status" value="1"/>
</dbReference>
<dbReference type="InterPro" id="IPR057326">
    <property type="entry name" value="KR_dom"/>
</dbReference>
<comment type="caution">
    <text evidence="3">The sequence shown here is derived from an EMBL/GenBank/DDBJ whole genome shotgun (WGS) entry which is preliminary data.</text>
</comment>
<reference evidence="3 4" key="1">
    <citation type="submission" date="2019-06" db="EMBL/GenBank/DDBJ databases">
        <title>Pseudomonas bimorpha sp. nov. isolated from bovine raw milk and skim milk concentrate.</title>
        <authorList>
            <person name="Hofmann K."/>
            <person name="Huptas C."/>
            <person name="Doll E."/>
            <person name="Scherer S."/>
            <person name="Wenning M."/>
        </authorList>
    </citation>
    <scope>NUCLEOTIDE SEQUENCE [LARGE SCALE GENOMIC DNA]</scope>
    <source>
        <strain evidence="3 4">DSM 17835</strain>
    </source>
</reference>
<evidence type="ECO:0000313" key="4">
    <source>
        <dbReference type="Proteomes" id="UP000317951"/>
    </source>
</evidence>
<dbReference type="GO" id="GO:0030497">
    <property type="term" value="P:fatty acid elongation"/>
    <property type="evidence" value="ECO:0007669"/>
    <property type="project" value="TreeGrafter"/>
</dbReference>
<dbReference type="PRINTS" id="PR00081">
    <property type="entry name" value="GDHRDH"/>
</dbReference>
<dbReference type="FunFam" id="3.40.50.720:FF:000084">
    <property type="entry name" value="Short-chain dehydrogenase reductase"/>
    <property type="match status" value="1"/>
</dbReference>
<comment type="similarity">
    <text evidence="1">Belongs to the short-chain dehydrogenases/reductases (SDR) family.</text>
</comment>